<evidence type="ECO:0000256" key="2">
    <source>
        <dbReference type="ARBA" id="ARBA00004635"/>
    </source>
</evidence>
<dbReference type="AlphaFoldDB" id="A0A1H1YSJ4"/>
<proteinExistence type="inferred from homology"/>
<reference evidence="14" key="1">
    <citation type="submission" date="2016-10" db="EMBL/GenBank/DDBJ databases">
        <authorList>
            <person name="Varghese N."/>
            <person name="Submissions S."/>
        </authorList>
    </citation>
    <scope>NUCLEOTIDE SEQUENCE [LARGE SCALE GENOMIC DNA]</scope>
    <source>
        <strain evidence="14">NRRL B-51270</strain>
    </source>
</reference>
<dbReference type="Pfam" id="PF02107">
    <property type="entry name" value="FlgH"/>
    <property type="match status" value="1"/>
</dbReference>
<feature type="signal peptide" evidence="12">
    <location>
        <begin position="1"/>
        <end position="36"/>
    </location>
</feature>
<evidence type="ECO:0000256" key="4">
    <source>
        <dbReference type="ARBA" id="ARBA00011439"/>
    </source>
</evidence>
<keyword evidence="6 11" id="KW-0472">Membrane</keyword>
<dbReference type="PANTHER" id="PTHR34933:SF1">
    <property type="entry name" value="FLAGELLAR L-RING PROTEIN"/>
    <property type="match status" value="1"/>
</dbReference>
<evidence type="ECO:0000256" key="1">
    <source>
        <dbReference type="ARBA" id="ARBA00002591"/>
    </source>
</evidence>
<evidence type="ECO:0000256" key="7">
    <source>
        <dbReference type="ARBA" id="ARBA00023139"/>
    </source>
</evidence>
<evidence type="ECO:0000256" key="5">
    <source>
        <dbReference type="ARBA" id="ARBA00022729"/>
    </source>
</evidence>
<organism evidence="13 14">
    <name type="scientific">Halopseudomonas xinjiangensis</name>
    <dbReference type="NCBI Taxonomy" id="487184"/>
    <lineage>
        <taxon>Bacteria</taxon>
        <taxon>Pseudomonadati</taxon>
        <taxon>Pseudomonadota</taxon>
        <taxon>Gammaproteobacteria</taxon>
        <taxon>Pseudomonadales</taxon>
        <taxon>Pseudomonadaceae</taxon>
        <taxon>Halopseudomonas</taxon>
    </lineage>
</organism>
<evidence type="ECO:0000256" key="10">
    <source>
        <dbReference type="ARBA" id="ARBA00023288"/>
    </source>
</evidence>
<keyword evidence="8 11" id="KW-0975">Bacterial flagellum</keyword>
<keyword evidence="13" id="KW-0282">Flagellum</keyword>
<keyword evidence="14" id="KW-1185">Reference proteome</keyword>
<evidence type="ECO:0000256" key="9">
    <source>
        <dbReference type="ARBA" id="ARBA00023237"/>
    </source>
</evidence>
<comment type="similarity">
    <text evidence="3 11">Belongs to the FlgH family.</text>
</comment>
<dbReference type="NCBIfam" id="NF001304">
    <property type="entry name" value="PRK00249.1-4"/>
    <property type="match status" value="1"/>
</dbReference>
<evidence type="ECO:0000256" key="12">
    <source>
        <dbReference type="SAM" id="SignalP"/>
    </source>
</evidence>
<name>A0A1H1YSJ4_9GAMM</name>
<keyword evidence="13" id="KW-0969">Cilium</keyword>
<comment type="subunit">
    <text evidence="4 11">The basal body constitutes a major portion of the flagellar organelle and consists of four rings (L,P,S, and M) mounted on a central rod.</text>
</comment>
<keyword evidence="13" id="KW-0966">Cell projection</keyword>
<gene>
    <name evidence="11" type="primary">flgH</name>
    <name evidence="13" type="ORF">SAMN05216421_3255</name>
</gene>
<keyword evidence="5 12" id="KW-0732">Signal</keyword>
<dbReference type="Proteomes" id="UP000243207">
    <property type="component" value="Chromosome I"/>
</dbReference>
<evidence type="ECO:0000313" key="13">
    <source>
        <dbReference type="EMBL" id="SDT24330.1"/>
    </source>
</evidence>
<evidence type="ECO:0000256" key="6">
    <source>
        <dbReference type="ARBA" id="ARBA00023136"/>
    </source>
</evidence>
<evidence type="ECO:0000256" key="8">
    <source>
        <dbReference type="ARBA" id="ARBA00023143"/>
    </source>
</evidence>
<dbReference type="GO" id="GO:0071973">
    <property type="term" value="P:bacterial-type flagellum-dependent cell motility"/>
    <property type="evidence" value="ECO:0007669"/>
    <property type="project" value="InterPro"/>
</dbReference>
<accession>A0A1H1YSJ4</accession>
<comment type="subcellular location">
    <subcellularLocation>
        <location evidence="11">Cell outer membrane</location>
    </subcellularLocation>
    <subcellularLocation>
        <location evidence="11">Bacterial flagellum basal body</location>
    </subcellularLocation>
    <subcellularLocation>
        <location evidence="2">Membrane</location>
        <topology evidence="2">Lipid-anchor</topology>
    </subcellularLocation>
</comment>
<comment type="function">
    <text evidence="1 11">Assembles around the rod to form the L-ring and probably protects the motor/basal body from shearing forces during rotation.</text>
</comment>
<dbReference type="EMBL" id="LT629736">
    <property type="protein sequence ID" value="SDT24330.1"/>
    <property type="molecule type" value="Genomic_DNA"/>
</dbReference>
<sequence>MLPQACSSSSTRRYKHMKTLLSLALLVLLAGCQSTAPFQDDSALYLPAEPDYVIPEAQAGGLFRSGYSGSLVSDRRAVKVGDILTVVLDESTQSSKSAGTSFGKETSVGIGVPTLLGTEFEQLNSSASAERDFKGSASSSQQNTLRGSIAVTVHQVLPGGTLLVKGEKALRLNQGDEIIRLSGLVRIDDINRYNQVSSQNVANAQISYAGRGALADSNQPGWLTRFFTSPWFPL</sequence>
<keyword evidence="9 11" id="KW-0998">Cell outer membrane</keyword>
<dbReference type="HAMAP" id="MF_00415">
    <property type="entry name" value="FlgH"/>
    <property type="match status" value="1"/>
</dbReference>
<evidence type="ECO:0000256" key="3">
    <source>
        <dbReference type="ARBA" id="ARBA00006929"/>
    </source>
</evidence>
<dbReference type="GO" id="GO:0009427">
    <property type="term" value="C:bacterial-type flagellum basal body, distal rod, L ring"/>
    <property type="evidence" value="ECO:0007669"/>
    <property type="project" value="InterPro"/>
</dbReference>
<evidence type="ECO:0000256" key="11">
    <source>
        <dbReference type="HAMAP-Rule" id="MF_00415"/>
    </source>
</evidence>
<keyword evidence="10" id="KW-0449">Lipoprotein</keyword>
<feature type="chain" id="PRO_5009266912" description="Flagellar L-ring protein" evidence="12">
    <location>
        <begin position="37"/>
        <end position="234"/>
    </location>
</feature>
<dbReference type="NCBIfam" id="NF009072">
    <property type="entry name" value="PRK12407.1"/>
    <property type="match status" value="1"/>
</dbReference>
<dbReference type="InterPro" id="IPR000527">
    <property type="entry name" value="Flag_Lring"/>
</dbReference>
<dbReference type="GO" id="GO:0003774">
    <property type="term" value="F:cytoskeletal motor activity"/>
    <property type="evidence" value="ECO:0007669"/>
    <property type="project" value="InterPro"/>
</dbReference>
<dbReference type="PANTHER" id="PTHR34933">
    <property type="entry name" value="FLAGELLAR L-RING PROTEIN"/>
    <property type="match status" value="1"/>
</dbReference>
<dbReference type="STRING" id="487184.SAMN05216421_3255"/>
<dbReference type="GO" id="GO:0009279">
    <property type="term" value="C:cell outer membrane"/>
    <property type="evidence" value="ECO:0007669"/>
    <property type="project" value="UniProtKB-SubCell"/>
</dbReference>
<dbReference type="PRINTS" id="PR01008">
    <property type="entry name" value="FLGLRINGFLGH"/>
</dbReference>
<protein>
    <recommendedName>
        <fullName evidence="11">Flagellar L-ring protein</fullName>
    </recommendedName>
    <alternativeName>
        <fullName evidence="11">Basal body L-ring protein</fullName>
    </alternativeName>
</protein>
<keyword evidence="7" id="KW-0564">Palmitate</keyword>
<evidence type="ECO:0000313" key="14">
    <source>
        <dbReference type="Proteomes" id="UP000243207"/>
    </source>
</evidence>